<proteinExistence type="predicted"/>
<organism evidence="4 5">
    <name type="scientific">Antrihabitans stalagmiti</name>
    <dbReference type="NCBI Taxonomy" id="2799499"/>
    <lineage>
        <taxon>Bacteria</taxon>
        <taxon>Bacillati</taxon>
        <taxon>Actinomycetota</taxon>
        <taxon>Actinomycetes</taxon>
        <taxon>Mycobacteriales</taxon>
        <taxon>Nocardiaceae</taxon>
        <taxon>Antrihabitans</taxon>
    </lineage>
</organism>
<dbReference type="PROSITE" id="PS50977">
    <property type="entry name" value="HTH_TETR_2"/>
    <property type="match status" value="1"/>
</dbReference>
<accession>A0A934NQ09</accession>
<name>A0A934NQ09_9NOCA</name>
<dbReference type="RefSeq" id="WP_199704018.1">
    <property type="nucleotide sequence ID" value="NZ_JAEMNV010000003.1"/>
</dbReference>
<dbReference type="InterPro" id="IPR009057">
    <property type="entry name" value="Homeodomain-like_sf"/>
</dbReference>
<gene>
    <name evidence="4" type="ORF">JGU71_10430</name>
</gene>
<keyword evidence="5" id="KW-1185">Reference proteome</keyword>
<dbReference type="Proteomes" id="UP000655868">
    <property type="component" value="Unassembled WGS sequence"/>
</dbReference>
<dbReference type="EMBL" id="JAEMNV010000003">
    <property type="protein sequence ID" value="MBJ8339306.1"/>
    <property type="molecule type" value="Genomic_DNA"/>
</dbReference>
<dbReference type="AlphaFoldDB" id="A0A934NQ09"/>
<dbReference type="InterPro" id="IPR001647">
    <property type="entry name" value="HTH_TetR"/>
</dbReference>
<evidence type="ECO:0000313" key="4">
    <source>
        <dbReference type="EMBL" id="MBJ8339306.1"/>
    </source>
</evidence>
<evidence type="ECO:0000313" key="5">
    <source>
        <dbReference type="Proteomes" id="UP000655868"/>
    </source>
</evidence>
<comment type="caution">
    <text evidence="4">The sequence shown here is derived from an EMBL/GenBank/DDBJ whole genome shotgun (WGS) entry which is preliminary data.</text>
</comment>
<dbReference type="Gene3D" id="1.10.357.10">
    <property type="entry name" value="Tetracycline Repressor, domain 2"/>
    <property type="match status" value="1"/>
</dbReference>
<keyword evidence="1 2" id="KW-0238">DNA-binding</keyword>
<feature type="DNA-binding region" description="H-T-H motif" evidence="2">
    <location>
        <begin position="36"/>
        <end position="55"/>
    </location>
</feature>
<protein>
    <submittedName>
        <fullName evidence="4">TetR/AcrR family transcriptional regulator</fullName>
    </submittedName>
</protein>
<feature type="domain" description="HTH tetR-type" evidence="3">
    <location>
        <begin position="15"/>
        <end position="73"/>
    </location>
</feature>
<dbReference type="SUPFAM" id="SSF46689">
    <property type="entry name" value="Homeodomain-like"/>
    <property type="match status" value="1"/>
</dbReference>
<evidence type="ECO:0000259" key="3">
    <source>
        <dbReference type="PROSITE" id="PS50977"/>
    </source>
</evidence>
<evidence type="ECO:0000256" key="2">
    <source>
        <dbReference type="PROSITE-ProRule" id="PRU00335"/>
    </source>
</evidence>
<sequence length="196" mass="21298">MAIPYEITGRRSQKARTRAALIAATRALLGQGEVPTVEEAASAADISRTTAYRYFPNQRALLSAVRPEIEQVSLLPDTAPADPTARLELVMDQCIRISLEWEPELRTSLRLSLESGHDEAPVLRGGRAIGWIEDALAPLRQTRPDIDVKRLAIAIRSATGIESLIWLVDVAGLSRVDAADTLRGNARALLRDALGG</sequence>
<evidence type="ECO:0000256" key="1">
    <source>
        <dbReference type="ARBA" id="ARBA00023125"/>
    </source>
</evidence>
<dbReference type="GO" id="GO:0003677">
    <property type="term" value="F:DNA binding"/>
    <property type="evidence" value="ECO:0007669"/>
    <property type="project" value="UniProtKB-UniRule"/>
</dbReference>
<dbReference type="Pfam" id="PF00440">
    <property type="entry name" value="TetR_N"/>
    <property type="match status" value="1"/>
</dbReference>
<reference evidence="4" key="1">
    <citation type="submission" date="2020-12" db="EMBL/GenBank/DDBJ databases">
        <title>Antrihabitans popcorni sp. nov. and Antrihabitans auranticaus sp. nov., isolated from a larva cave.</title>
        <authorList>
            <person name="Lee S.D."/>
            <person name="Kim I.S."/>
        </authorList>
    </citation>
    <scope>NUCLEOTIDE SEQUENCE</scope>
    <source>
        <strain evidence="4">YC3-6</strain>
    </source>
</reference>